<gene>
    <name evidence="1" type="ORF">DEO72_LG3g2801</name>
</gene>
<evidence type="ECO:0000313" key="2">
    <source>
        <dbReference type="Proteomes" id="UP000501690"/>
    </source>
</evidence>
<sequence length="96" mass="10791">MQFMLNLHGVPLCLSGITNPLSFSKEIADHDRRRKKMKKKQRSVGVHGKIEQKGTLNIITNFQTSSLIMAEQYGDLAHIILHDLFCTHLGFTAKAA</sequence>
<organism evidence="1 2">
    <name type="scientific">Vigna unguiculata</name>
    <name type="common">Cowpea</name>
    <dbReference type="NCBI Taxonomy" id="3917"/>
    <lineage>
        <taxon>Eukaryota</taxon>
        <taxon>Viridiplantae</taxon>
        <taxon>Streptophyta</taxon>
        <taxon>Embryophyta</taxon>
        <taxon>Tracheophyta</taxon>
        <taxon>Spermatophyta</taxon>
        <taxon>Magnoliopsida</taxon>
        <taxon>eudicotyledons</taxon>
        <taxon>Gunneridae</taxon>
        <taxon>Pentapetalae</taxon>
        <taxon>rosids</taxon>
        <taxon>fabids</taxon>
        <taxon>Fabales</taxon>
        <taxon>Fabaceae</taxon>
        <taxon>Papilionoideae</taxon>
        <taxon>50 kb inversion clade</taxon>
        <taxon>NPAAA clade</taxon>
        <taxon>indigoferoid/millettioid clade</taxon>
        <taxon>Phaseoleae</taxon>
        <taxon>Vigna</taxon>
    </lineage>
</organism>
<dbReference type="AlphaFoldDB" id="A0A4D6LHY4"/>
<reference evidence="1 2" key="1">
    <citation type="submission" date="2019-04" db="EMBL/GenBank/DDBJ databases">
        <title>An improved genome assembly and genetic linkage map for asparagus bean, Vigna unguiculata ssp. sesquipedialis.</title>
        <authorList>
            <person name="Xia Q."/>
            <person name="Zhang R."/>
            <person name="Dong Y."/>
        </authorList>
    </citation>
    <scope>NUCLEOTIDE SEQUENCE [LARGE SCALE GENOMIC DNA]</scope>
    <source>
        <tissue evidence="1">Leaf</tissue>
    </source>
</reference>
<name>A0A4D6LHY4_VIGUN</name>
<accession>A0A4D6LHY4</accession>
<evidence type="ECO:0000313" key="1">
    <source>
        <dbReference type="EMBL" id="QCD88259.1"/>
    </source>
</evidence>
<protein>
    <submittedName>
        <fullName evidence="1">Uncharacterized protein</fullName>
    </submittedName>
</protein>
<dbReference type="EMBL" id="CP039347">
    <property type="protein sequence ID" value="QCD88259.1"/>
    <property type="molecule type" value="Genomic_DNA"/>
</dbReference>
<dbReference type="Proteomes" id="UP000501690">
    <property type="component" value="Linkage Group LG3"/>
</dbReference>
<dbReference type="Gramene" id="Vigun11g147000.1.v1.2">
    <property type="protein sequence ID" value="Vigun11g147000.1.v1.2"/>
    <property type="gene ID" value="Vigun11g147000.v1.2"/>
</dbReference>
<dbReference type="OrthoDB" id="1886726at2759"/>
<proteinExistence type="predicted"/>
<keyword evidence="2" id="KW-1185">Reference proteome</keyword>